<organism evidence="5 6">
    <name type="scientific">Tritonibacter aquimaris</name>
    <dbReference type="NCBI Taxonomy" id="2663379"/>
    <lineage>
        <taxon>Bacteria</taxon>
        <taxon>Pseudomonadati</taxon>
        <taxon>Pseudomonadota</taxon>
        <taxon>Alphaproteobacteria</taxon>
        <taxon>Rhodobacterales</taxon>
        <taxon>Paracoccaceae</taxon>
        <taxon>Tritonibacter</taxon>
    </lineage>
</organism>
<dbReference type="InterPro" id="IPR041498">
    <property type="entry name" value="Big_6"/>
</dbReference>
<dbReference type="Pfam" id="PF19077">
    <property type="entry name" value="Big_13"/>
    <property type="match status" value="1"/>
</dbReference>
<dbReference type="InterPro" id="IPR048051">
    <property type="entry name" value="BapA-like_prefix-like"/>
</dbReference>
<dbReference type="EMBL" id="WIXK01000007">
    <property type="protein sequence ID" value="MQY43716.1"/>
    <property type="molecule type" value="Genomic_DNA"/>
</dbReference>
<feature type="compositionally biased region" description="Polar residues" evidence="1">
    <location>
        <begin position="212"/>
        <end position="241"/>
    </location>
</feature>
<dbReference type="Pfam" id="PF22783">
    <property type="entry name" value="BapA_N"/>
    <property type="match status" value="1"/>
</dbReference>
<evidence type="ECO:0000313" key="5">
    <source>
        <dbReference type="EMBL" id="MQY43716.1"/>
    </source>
</evidence>
<evidence type="ECO:0000256" key="1">
    <source>
        <dbReference type="SAM" id="MobiDB-lite"/>
    </source>
</evidence>
<protein>
    <submittedName>
        <fullName evidence="5">Uncharacterized protein</fullName>
    </submittedName>
</protein>
<accession>A0A844B2W0</accession>
<keyword evidence="6" id="KW-1185">Reference proteome</keyword>
<dbReference type="GO" id="GO:0005975">
    <property type="term" value="P:carbohydrate metabolic process"/>
    <property type="evidence" value="ECO:0007669"/>
    <property type="project" value="TreeGrafter"/>
</dbReference>
<dbReference type="Gene3D" id="2.60.40.10">
    <property type="entry name" value="Immunoglobulins"/>
    <property type="match status" value="5"/>
</dbReference>
<feature type="domain" description="Bacterial Ig" evidence="2">
    <location>
        <begin position="497"/>
        <end position="571"/>
    </location>
</feature>
<reference evidence="5 6" key="1">
    <citation type="submission" date="2019-10" db="EMBL/GenBank/DDBJ databases">
        <title>Epibacterium sp. nov., isolated from seawater.</title>
        <authorList>
            <person name="Zhang X."/>
            <person name="Li N."/>
        </authorList>
    </citation>
    <scope>NUCLEOTIDE SEQUENCE [LARGE SCALE GENOMIC DNA]</scope>
    <source>
        <strain evidence="5 6">SM1969</strain>
    </source>
</reference>
<feature type="domain" description="Bacterial Ig" evidence="2">
    <location>
        <begin position="403"/>
        <end position="477"/>
    </location>
</feature>
<evidence type="ECO:0000259" key="2">
    <source>
        <dbReference type="Pfam" id="PF17936"/>
    </source>
</evidence>
<dbReference type="InterPro" id="IPR039329">
    <property type="entry name" value="SIAE"/>
</dbReference>
<evidence type="ECO:0000259" key="3">
    <source>
        <dbReference type="Pfam" id="PF19077"/>
    </source>
</evidence>
<dbReference type="Proteomes" id="UP000436694">
    <property type="component" value="Unassembled WGS sequence"/>
</dbReference>
<proteinExistence type="predicted"/>
<feature type="domain" description="Biofilm-associated protein BapA-like prefix-like" evidence="4">
    <location>
        <begin position="27"/>
        <end position="89"/>
    </location>
</feature>
<feature type="compositionally biased region" description="Low complexity" evidence="1">
    <location>
        <begin position="242"/>
        <end position="256"/>
    </location>
</feature>
<gene>
    <name evidence="5" type="ORF">GG681_13805</name>
</gene>
<dbReference type="AlphaFoldDB" id="A0A844B2W0"/>
<feature type="domain" description="Bacterial Ig" evidence="2">
    <location>
        <begin position="308"/>
        <end position="372"/>
    </location>
</feature>
<comment type="caution">
    <text evidence="5">The sequence shown here is derived from an EMBL/GenBank/DDBJ whole genome shotgun (WGS) entry which is preliminary data.</text>
</comment>
<dbReference type="Pfam" id="PF17936">
    <property type="entry name" value="Big_6"/>
    <property type="match status" value="3"/>
</dbReference>
<dbReference type="InterPro" id="IPR013783">
    <property type="entry name" value="Ig-like_fold"/>
</dbReference>
<dbReference type="InterPro" id="IPR044016">
    <property type="entry name" value="Big_13"/>
</dbReference>
<name>A0A844B2W0_9RHOB</name>
<dbReference type="RefSeq" id="WP_153548606.1">
    <property type="nucleotide sequence ID" value="NZ_WIXK01000007.1"/>
</dbReference>
<dbReference type="GO" id="GO:0001681">
    <property type="term" value="F:sialate O-acetylesterase activity"/>
    <property type="evidence" value="ECO:0007669"/>
    <property type="project" value="InterPro"/>
</dbReference>
<evidence type="ECO:0000313" key="6">
    <source>
        <dbReference type="Proteomes" id="UP000436694"/>
    </source>
</evidence>
<feature type="domain" description="Bacterial Ig-like" evidence="3">
    <location>
        <begin position="602"/>
        <end position="672"/>
    </location>
</feature>
<sequence>MSTIAFITRDQAGIKQHGEFLDGGSVLDASSIKDVSLNLRPADVQSYQRIGNDLQLVTFDGQTLVLDNFFAEAITGEKNLFLSDDGAFTEVVLESRSEGVLFPTYEPLDVSGKWSAYDDLVFLDLDRVEPVIAPLVAAPAFGGLGAAAAATAGVVGAGALVGGGSGDDGDNGDNSPEPTIPTVDDPDASFQVSGQTTDPVVITGTGVPGSTVDVTLTDSTQGNSVTQSTTVNDDGTWSTSFDPDALPADPDALPADGDYSSTVQVVDPDGTVYDLDGPSVAIDTTPPPVAVTEGTQSVGEVINAEEHSNGTVIAGTGEANAQVAVTINGTTHTTTVTEDGSWSVTFAATEIETGEYETAVTVTSTDAFGNSTTLNETLEVDTIAPVVDTQTVEGDDQINAAEASDGVTLSGTGEAGAAISVEFMGEVATTTVGADGTWSVAYAASVITAGEYDSSFSVTSTDAAGNSTTTTHAVAIDTIAPNATVNTVEGDDVVNAAEASDGVSLSGTGEAGASVEVTFLGTTRSTTVAADGSWSLDYAASEIPSGESSQTATVVMTDAAGNTGATVTHTVEIDTVVDPLTVEANQTADDVVSRLERAGGVTLSGTVEPGSTVVVEINSVQRAAVVDANGNWTVDFTDADLPEGAYTTTASITATDAAGNSRTIDESFSVDTFGAPEYHGLSTESGSIDSLTFEDDVSDMSVFSVDDSGNVANVVGVAQTDEDRDPFSQTFGEPQTTFFIDPSANVPDGTTLVVSGTDTAGNMADTLLITEDGVTGNVLENSGFSGFDIEILDLDESADANIVITEDNIKALSQNSDTLVVHGGTDDTITVTGATASGTRTIEGETFNVYTVGNDGATLYVEEDVNVVI</sequence>
<dbReference type="PANTHER" id="PTHR22901">
    <property type="entry name" value="SIALATE O-ACETYLESTERASE"/>
    <property type="match status" value="1"/>
</dbReference>
<feature type="region of interest" description="Disordered" evidence="1">
    <location>
        <begin position="164"/>
        <end position="261"/>
    </location>
</feature>
<evidence type="ECO:0000259" key="4">
    <source>
        <dbReference type="Pfam" id="PF22783"/>
    </source>
</evidence>
<dbReference type="NCBIfam" id="NF033510">
    <property type="entry name" value="Ca_tandemer"/>
    <property type="match status" value="5"/>
</dbReference>
<dbReference type="PANTHER" id="PTHR22901:SF0">
    <property type="entry name" value="SIALATE O-ACETYLESTERASE"/>
    <property type="match status" value="1"/>
</dbReference>